<comment type="caution">
    <text evidence="1">The sequence shown here is derived from an EMBL/GenBank/DDBJ whole genome shotgun (WGS) entry which is preliminary data.</text>
</comment>
<dbReference type="RefSeq" id="WP_038985351.1">
    <property type="nucleotide sequence ID" value="NZ_JWJO01000012.1"/>
</dbReference>
<evidence type="ECO:0008006" key="3">
    <source>
        <dbReference type="Google" id="ProtNLM"/>
    </source>
</evidence>
<evidence type="ECO:0000313" key="1">
    <source>
        <dbReference type="EMBL" id="KZE77527.1"/>
    </source>
</evidence>
<dbReference type="EMBL" id="LQNU01000070">
    <property type="protein sequence ID" value="KZE77527.1"/>
    <property type="molecule type" value="Genomic_DNA"/>
</dbReference>
<organism evidence="1 2">
    <name type="scientific">Myroides marinus</name>
    <dbReference type="NCBI Taxonomy" id="703342"/>
    <lineage>
        <taxon>Bacteria</taxon>
        <taxon>Pseudomonadati</taxon>
        <taxon>Bacteroidota</taxon>
        <taxon>Flavobacteriia</taxon>
        <taxon>Flavobacteriales</taxon>
        <taxon>Flavobacteriaceae</taxon>
        <taxon>Myroides</taxon>
    </lineage>
</organism>
<accession>A0A163X9B4</accession>
<sequence length="125" mass="13817">MENNKTIEDPKQRIQMIADALGVTVNGLWPLLGYKSNTVISSIMYGKTKSITAAFAKNAIAQLPQINYLFLIDGKLPVLTHGEIQQVQQNMVAPNETISLQQIAAKLDVISKTQIKILKKLEALK</sequence>
<protein>
    <recommendedName>
        <fullName evidence="3">XRE family transcriptional regulator</fullName>
    </recommendedName>
</protein>
<proteinExistence type="predicted"/>
<name>A0A163X9B4_9FLAO</name>
<dbReference type="Proteomes" id="UP000076630">
    <property type="component" value="Unassembled WGS sequence"/>
</dbReference>
<dbReference type="OrthoDB" id="1446231at2"/>
<gene>
    <name evidence="1" type="ORF">AV926_14240</name>
</gene>
<keyword evidence="2" id="KW-1185">Reference proteome</keyword>
<dbReference type="AlphaFoldDB" id="A0A163X9B4"/>
<evidence type="ECO:0000313" key="2">
    <source>
        <dbReference type="Proteomes" id="UP000076630"/>
    </source>
</evidence>
<reference evidence="1 2" key="1">
    <citation type="submission" date="2016-01" db="EMBL/GenBank/DDBJ databases">
        <title>Whole genome sequencing of Myroides marinus L41.</title>
        <authorList>
            <person name="Hong K.W."/>
        </authorList>
    </citation>
    <scope>NUCLEOTIDE SEQUENCE [LARGE SCALE GENOMIC DNA]</scope>
    <source>
        <strain evidence="1 2">L41</strain>
    </source>
</reference>